<feature type="region of interest" description="Disordered" evidence="10">
    <location>
        <begin position="118"/>
        <end position="146"/>
    </location>
</feature>
<name>A0A1L7WE14_9HELO</name>
<feature type="signal peptide" evidence="12">
    <location>
        <begin position="1"/>
        <end position="21"/>
    </location>
</feature>
<dbReference type="Proteomes" id="UP000184330">
    <property type="component" value="Unassembled WGS sequence"/>
</dbReference>
<keyword evidence="9" id="KW-0479">Metal-binding</keyword>
<keyword evidence="15" id="KW-1185">Reference proteome</keyword>
<keyword evidence="5" id="KW-0336">GPI-anchor</keyword>
<dbReference type="AlphaFoldDB" id="A0A1L7WE14"/>
<sequence length="258" mass="26982">MMHPSSVAILSVLSSISFTHAQTANGAIVPFSTLPTCATLCGPLYDVQGKCSPPASATVDDSCFCSDSRLTPFSQDGTTGVSSVCGTASCSAASDLQAIKTWYTNFCATNGAVETATTTTAGSGSTSTSTSNSNGSNSSSSSSNGNPSWLSTHYKWVIMLVVIFVAIVGAWIAACLLRRRYIRKREKEIEMLPPVALGPHQLQAMTGGYRYGDGVVDASRGAQNNAGGHHKEMVSIEATAPNGANRHSKGLKKKNRFS</sequence>
<organism evidence="14 15">
    <name type="scientific">Phialocephala subalpina</name>
    <dbReference type="NCBI Taxonomy" id="576137"/>
    <lineage>
        <taxon>Eukaryota</taxon>
        <taxon>Fungi</taxon>
        <taxon>Dikarya</taxon>
        <taxon>Ascomycota</taxon>
        <taxon>Pezizomycotina</taxon>
        <taxon>Leotiomycetes</taxon>
        <taxon>Helotiales</taxon>
        <taxon>Mollisiaceae</taxon>
        <taxon>Phialocephala</taxon>
        <taxon>Phialocephala fortinii species complex</taxon>
    </lineage>
</organism>
<evidence type="ECO:0000313" key="14">
    <source>
        <dbReference type="EMBL" id="CZR51011.1"/>
    </source>
</evidence>
<evidence type="ECO:0000256" key="7">
    <source>
        <dbReference type="ARBA" id="ARBA00023157"/>
    </source>
</evidence>
<keyword evidence="5" id="KW-0325">Glycoprotein</keyword>
<keyword evidence="11" id="KW-0812">Transmembrane</keyword>
<feature type="domain" description="CFEM" evidence="13">
    <location>
        <begin position="2"/>
        <end position="134"/>
    </location>
</feature>
<evidence type="ECO:0000313" key="15">
    <source>
        <dbReference type="Proteomes" id="UP000184330"/>
    </source>
</evidence>
<comment type="subcellular location">
    <subcellularLocation>
        <location evidence="1">Membrane</location>
        <topology evidence="1">Lipid-anchor</topology>
        <topology evidence="1">GPI-anchor</topology>
    </subcellularLocation>
    <subcellularLocation>
        <location evidence="2">Secreted</location>
    </subcellularLocation>
</comment>
<evidence type="ECO:0000256" key="8">
    <source>
        <dbReference type="ARBA" id="ARBA00023288"/>
    </source>
</evidence>
<evidence type="ECO:0000256" key="6">
    <source>
        <dbReference type="ARBA" id="ARBA00022729"/>
    </source>
</evidence>
<feature type="region of interest" description="Disordered" evidence="10">
    <location>
        <begin position="236"/>
        <end position="258"/>
    </location>
</feature>
<feature type="chain" id="PRO_5013267656" description="CFEM domain-containing protein" evidence="12">
    <location>
        <begin position="22"/>
        <end position="258"/>
    </location>
</feature>
<dbReference type="PROSITE" id="PS52012">
    <property type="entry name" value="CFEM"/>
    <property type="match status" value="1"/>
</dbReference>
<evidence type="ECO:0000259" key="13">
    <source>
        <dbReference type="PROSITE" id="PS52012"/>
    </source>
</evidence>
<keyword evidence="11" id="KW-0472">Membrane</keyword>
<comment type="similarity">
    <text evidence="3">Belongs to the RBT5 family.</text>
</comment>
<feature type="transmembrane region" description="Helical" evidence="11">
    <location>
        <begin position="156"/>
        <end position="177"/>
    </location>
</feature>
<evidence type="ECO:0000256" key="1">
    <source>
        <dbReference type="ARBA" id="ARBA00004589"/>
    </source>
</evidence>
<keyword evidence="9" id="KW-0408">Iron</keyword>
<reference evidence="14 15" key="1">
    <citation type="submission" date="2016-03" db="EMBL/GenBank/DDBJ databases">
        <authorList>
            <person name="Ploux O."/>
        </authorList>
    </citation>
    <scope>NUCLEOTIDE SEQUENCE [LARGE SCALE GENOMIC DNA]</scope>
    <source>
        <strain evidence="14 15">UAMH 11012</strain>
    </source>
</reference>
<dbReference type="GO" id="GO:0005576">
    <property type="term" value="C:extracellular region"/>
    <property type="evidence" value="ECO:0007669"/>
    <property type="project" value="UniProtKB-SubCell"/>
</dbReference>
<evidence type="ECO:0000256" key="9">
    <source>
        <dbReference type="PROSITE-ProRule" id="PRU01356"/>
    </source>
</evidence>
<keyword evidence="7" id="KW-1015">Disulfide bond</keyword>
<gene>
    <name evidence="14" type="ORF">PAC_00886</name>
</gene>
<evidence type="ECO:0000256" key="12">
    <source>
        <dbReference type="SAM" id="SignalP"/>
    </source>
</evidence>
<evidence type="ECO:0000256" key="4">
    <source>
        <dbReference type="ARBA" id="ARBA00022525"/>
    </source>
</evidence>
<dbReference type="GO" id="GO:0098552">
    <property type="term" value="C:side of membrane"/>
    <property type="evidence" value="ECO:0007669"/>
    <property type="project" value="UniProtKB-KW"/>
</dbReference>
<dbReference type="OrthoDB" id="5426355at2759"/>
<keyword evidence="11" id="KW-1133">Transmembrane helix</keyword>
<keyword evidence="4" id="KW-0964">Secreted</keyword>
<feature type="binding site" description="axial binding residue" evidence="9">
    <location>
        <position position="60"/>
    </location>
    <ligand>
        <name>heme</name>
        <dbReference type="ChEBI" id="CHEBI:30413"/>
    </ligand>
    <ligandPart>
        <name>Fe</name>
        <dbReference type="ChEBI" id="CHEBI:18248"/>
    </ligandPart>
</feature>
<evidence type="ECO:0000256" key="5">
    <source>
        <dbReference type="ARBA" id="ARBA00022622"/>
    </source>
</evidence>
<evidence type="ECO:0000256" key="3">
    <source>
        <dbReference type="ARBA" id="ARBA00010031"/>
    </source>
</evidence>
<dbReference type="GO" id="GO:0046872">
    <property type="term" value="F:metal ion binding"/>
    <property type="evidence" value="ECO:0007669"/>
    <property type="project" value="UniProtKB-UniRule"/>
</dbReference>
<protein>
    <recommendedName>
        <fullName evidence="13">CFEM domain-containing protein</fullName>
    </recommendedName>
</protein>
<evidence type="ECO:0000256" key="10">
    <source>
        <dbReference type="SAM" id="MobiDB-lite"/>
    </source>
</evidence>
<dbReference type="InterPro" id="IPR008427">
    <property type="entry name" value="Extracellular_membr_CFEM_dom"/>
</dbReference>
<keyword evidence="8" id="KW-0449">Lipoprotein</keyword>
<proteinExistence type="inferred from homology"/>
<dbReference type="EMBL" id="FJOG01000001">
    <property type="protein sequence ID" value="CZR51011.1"/>
    <property type="molecule type" value="Genomic_DNA"/>
</dbReference>
<comment type="caution">
    <text evidence="9">Lacks conserved residue(s) required for the propagation of feature annotation.</text>
</comment>
<evidence type="ECO:0000256" key="11">
    <source>
        <dbReference type="SAM" id="Phobius"/>
    </source>
</evidence>
<evidence type="ECO:0000256" key="2">
    <source>
        <dbReference type="ARBA" id="ARBA00004613"/>
    </source>
</evidence>
<keyword evidence="6 12" id="KW-0732">Signal</keyword>
<keyword evidence="9" id="KW-0349">Heme</keyword>
<accession>A0A1L7WE14</accession>
<feature type="compositionally biased region" description="Basic residues" evidence="10">
    <location>
        <begin position="246"/>
        <end position="258"/>
    </location>
</feature>